<protein>
    <submittedName>
        <fullName evidence="2">Uncharacterized protein</fullName>
    </submittedName>
</protein>
<sequence length="199" mass="21260">MHEARETLAPRRAEPVLSESTTAKPLFGFDDNWGRRGQLAVRQDTFAVACGYFAFAGSWKPWCTSTSCKANVDGYFGCGSILYTTCYPKTDPLCAPGASLASDELCCSCMIGIKSQEGGGVTAYQRAIDAYSGELDVFNTPEDATLDFETTLSARPTADGTNGIVGSGADADTVTNGSGSKLPSELSWEESLEDWLCWP</sequence>
<comment type="caution">
    <text evidence="2">The sequence shown here is derived from an EMBL/GenBank/DDBJ whole genome shotgun (WGS) entry which is preliminary data.</text>
</comment>
<organism evidence="2 3">
    <name type="scientific">Thelonectria olida</name>
    <dbReference type="NCBI Taxonomy" id="1576542"/>
    <lineage>
        <taxon>Eukaryota</taxon>
        <taxon>Fungi</taxon>
        <taxon>Dikarya</taxon>
        <taxon>Ascomycota</taxon>
        <taxon>Pezizomycotina</taxon>
        <taxon>Sordariomycetes</taxon>
        <taxon>Hypocreomycetidae</taxon>
        <taxon>Hypocreales</taxon>
        <taxon>Nectriaceae</taxon>
        <taxon>Thelonectria</taxon>
    </lineage>
</organism>
<gene>
    <name evidence="2" type="ORF">B0T10DRAFT_456961</name>
</gene>
<dbReference type="EMBL" id="JAGPYM010000005">
    <property type="protein sequence ID" value="KAH6894734.1"/>
    <property type="molecule type" value="Genomic_DNA"/>
</dbReference>
<dbReference type="AlphaFoldDB" id="A0A9P8WEM8"/>
<accession>A0A9P8WEM8</accession>
<feature type="region of interest" description="Disordered" evidence="1">
    <location>
        <begin position="159"/>
        <end position="184"/>
    </location>
</feature>
<proteinExistence type="predicted"/>
<dbReference type="Proteomes" id="UP000777438">
    <property type="component" value="Unassembled WGS sequence"/>
</dbReference>
<reference evidence="2 3" key="1">
    <citation type="journal article" date="2021" name="Nat. Commun.">
        <title>Genetic determinants of endophytism in the Arabidopsis root mycobiome.</title>
        <authorList>
            <person name="Mesny F."/>
            <person name="Miyauchi S."/>
            <person name="Thiergart T."/>
            <person name="Pickel B."/>
            <person name="Atanasova L."/>
            <person name="Karlsson M."/>
            <person name="Huettel B."/>
            <person name="Barry K.W."/>
            <person name="Haridas S."/>
            <person name="Chen C."/>
            <person name="Bauer D."/>
            <person name="Andreopoulos W."/>
            <person name="Pangilinan J."/>
            <person name="LaButti K."/>
            <person name="Riley R."/>
            <person name="Lipzen A."/>
            <person name="Clum A."/>
            <person name="Drula E."/>
            <person name="Henrissat B."/>
            <person name="Kohler A."/>
            <person name="Grigoriev I.V."/>
            <person name="Martin F.M."/>
            <person name="Hacquard S."/>
        </authorList>
    </citation>
    <scope>NUCLEOTIDE SEQUENCE [LARGE SCALE GENOMIC DNA]</scope>
    <source>
        <strain evidence="2 3">MPI-CAGE-CH-0241</strain>
    </source>
</reference>
<keyword evidence="3" id="KW-1185">Reference proteome</keyword>
<evidence type="ECO:0000313" key="2">
    <source>
        <dbReference type="EMBL" id="KAH6894734.1"/>
    </source>
</evidence>
<evidence type="ECO:0000256" key="1">
    <source>
        <dbReference type="SAM" id="MobiDB-lite"/>
    </source>
</evidence>
<evidence type="ECO:0000313" key="3">
    <source>
        <dbReference type="Proteomes" id="UP000777438"/>
    </source>
</evidence>
<name>A0A9P8WEM8_9HYPO</name>